<proteinExistence type="predicted"/>
<evidence type="ECO:0000313" key="2">
    <source>
        <dbReference type="Proteomes" id="UP000827872"/>
    </source>
</evidence>
<organism evidence="1 2">
    <name type="scientific">Sphaerodactylus townsendi</name>
    <dbReference type="NCBI Taxonomy" id="933632"/>
    <lineage>
        <taxon>Eukaryota</taxon>
        <taxon>Metazoa</taxon>
        <taxon>Chordata</taxon>
        <taxon>Craniata</taxon>
        <taxon>Vertebrata</taxon>
        <taxon>Euteleostomi</taxon>
        <taxon>Lepidosauria</taxon>
        <taxon>Squamata</taxon>
        <taxon>Bifurcata</taxon>
        <taxon>Gekkota</taxon>
        <taxon>Sphaerodactylidae</taxon>
        <taxon>Sphaerodactylus</taxon>
    </lineage>
</organism>
<gene>
    <name evidence="1" type="ORF">K3G42_026469</name>
</gene>
<dbReference type="EMBL" id="CM037618">
    <property type="protein sequence ID" value="KAH8000582.1"/>
    <property type="molecule type" value="Genomic_DNA"/>
</dbReference>
<reference evidence="1" key="1">
    <citation type="submission" date="2021-08" db="EMBL/GenBank/DDBJ databases">
        <title>The first chromosome-level gecko genome reveals the dynamic sex chromosomes of Neotropical dwarf geckos (Sphaerodactylidae: Sphaerodactylus).</title>
        <authorList>
            <person name="Pinto B.J."/>
            <person name="Keating S.E."/>
            <person name="Gamble T."/>
        </authorList>
    </citation>
    <scope>NUCLEOTIDE SEQUENCE</scope>
    <source>
        <strain evidence="1">TG3544</strain>
    </source>
</reference>
<comment type="caution">
    <text evidence="1">The sequence shown here is derived from an EMBL/GenBank/DDBJ whole genome shotgun (WGS) entry which is preliminary data.</text>
</comment>
<name>A0ACB8F616_9SAUR</name>
<keyword evidence="2" id="KW-1185">Reference proteome</keyword>
<protein>
    <submittedName>
        <fullName evidence="1">Uncharacterized protein</fullName>
    </submittedName>
</protein>
<sequence>MPVMLHSYAPSSRCPLGCTATARSQAFSVVGPGLSSGQSEWVRGSSLATFRKECKAIELQKAIGDGSLFPALWAEFATYSVWECLRILIMHLLKIHKYLLLNYLRYF</sequence>
<dbReference type="Proteomes" id="UP000827872">
    <property type="component" value="Linkage Group LG05"/>
</dbReference>
<accession>A0ACB8F616</accession>
<evidence type="ECO:0000313" key="1">
    <source>
        <dbReference type="EMBL" id="KAH8000582.1"/>
    </source>
</evidence>